<dbReference type="InterPro" id="IPR029044">
    <property type="entry name" value="Nucleotide-diphossugar_trans"/>
</dbReference>
<dbReference type="CDD" id="cd00761">
    <property type="entry name" value="Glyco_tranf_GTA_type"/>
    <property type="match status" value="1"/>
</dbReference>
<evidence type="ECO:0000313" key="3">
    <source>
        <dbReference type="EMBL" id="EHH68268.1"/>
    </source>
</evidence>
<dbReference type="OrthoDB" id="9783791at2"/>
<comment type="caution">
    <text evidence="3">The sequence shown here is derived from an EMBL/GenBank/DDBJ whole genome shotgun (WGS) entry which is preliminary data.</text>
</comment>
<dbReference type="SUPFAM" id="SSF53756">
    <property type="entry name" value="UDP-Glycosyltransferase/glycogen phosphorylase"/>
    <property type="match status" value="1"/>
</dbReference>
<dbReference type="PANTHER" id="PTHR43685">
    <property type="entry name" value="GLYCOSYLTRANSFERASE"/>
    <property type="match status" value="1"/>
</dbReference>
<dbReference type="Pfam" id="PF13692">
    <property type="entry name" value="Glyco_trans_1_4"/>
    <property type="match status" value="1"/>
</dbReference>
<organism evidence="3 4">
    <name type="scientific">Gluconobacter morbifer G707</name>
    <dbReference type="NCBI Taxonomy" id="1088869"/>
    <lineage>
        <taxon>Bacteria</taxon>
        <taxon>Pseudomonadati</taxon>
        <taxon>Pseudomonadota</taxon>
        <taxon>Alphaproteobacteria</taxon>
        <taxon>Acetobacterales</taxon>
        <taxon>Acetobacteraceae</taxon>
        <taxon>Gluconobacter</taxon>
    </lineage>
</organism>
<sequence>MTDHILSSPAFAGDRPPLWAAFDPGWYRTRYGERLREEAEIESDNGETTLDLSDAALEQHWKQRGVRQGFSPNRFFDEEWYLRQNPDVREGIELGIFDSGFLHYCESGFRSRSPHWLFSEEGYFSYNPDLSPHVLISQGFCNGYDHYLAVGDQEHRKSYLFFDPAVFRAASLAQRSSYDFSIGDFVQFISSTEGGQRRSSWYFNPDWYLQRYPEVADAIRQKIYLNPLHHYLTNGDPTAYDPNPWFSEAFYTSHNPDVAATTQAGAIRNAYEHFVRFGIAEKRQPQEGVDLHALAARPGVQRLMRQKKLPDLFALWVSLQGELPEEPNEAQASNDQYRSLDLQYADTLIPSMMRAPLDFRPVRHPDVSVIIPAANQFRDVLASLAALSNNDPGTLQIILVDAGSTDETQDITRFARGIRVLQPSYRTSIFEQVMLGMGAADADIVLFMAPGTQPFPGAIRAALQNFQEKSIWAVGGQTLGLNGRILEAGTVVWRNGTFCRFGYGRRANESEIAFRRPVDGFTAGMLLCRRERLVALDGIDRNCTGSESRLLSICLTLRQEGGGILYDPSVLAKAPEPPPVPEKLLARNCTIMRHRFAGLLSRQPFPGSNLMRARISAAVPTILFLCSSLPRHSLGTPGLRQRAVMIALSQMGYQVTVFPLDGAGGEMVANALDFPPELELMDDCDQSELPSFLEERAETFDFVWVAGTEVLKRSSTILQQHAMTLPRLGIIADVHGGKAQEDHLRRLVGVSNDREKLLRELLGELEDAWLAQTLVTGYARESEDFNQIGYGNVRELGCAPAPVVFSPGYHERSGILFALPILRSGDAVHDGLHWFIHDVLNHLDKLLPPGATVLLGGYRDRDVDLSAYSRYPRMEALPDDVDLPALYQSRRILIEPSRVLASLPQELVEAAAAGLPAVVGEAARDILSWEDGKNCLSGGFCDPPRFARAVAELYLNEERWNQISSGARQWVEEQDRSDRFGRQLKDILDLAVGNGPLPVSSVPVHMLQERPEDQLFAPAPLRLHWTEQDTGAPVDSSGHDDTLEDTSSDDHSQTLAPRLGVSLPHSGK</sequence>
<gene>
    <name evidence="3" type="ORF">GMO_10380</name>
</gene>
<feature type="domain" description="Glycosyltransferase 2-like" evidence="2">
    <location>
        <begin position="368"/>
        <end position="469"/>
    </location>
</feature>
<dbReference type="Gene3D" id="3.90.550.10">
    <property type="entry name" value="Spore Coat Polysaccharide Biosynthesis Protein SpsA, Chain A"/>
    <property type="match status" value="1"/>
</dbReference>
<reference evidence="3 4" key="1">
    <citation type="submission" date="2011-10" db="EMBL/GenBank/DDBJ databases">
        <title>Genome sequence of Gluconobacter morbifer G707, isolated from Drosophila gut.</title>
        <authorList>
            <person name="Lee W.-J."/>
            <person name="Kim E.-K."/>
        </authorList>
    </citation>
    <scope>NUCLEOTIDE SEQUENCE [LARGE SCALE GENOMIC DNA]</scope>
    <source>
        <strain evidence="3 4">G707</strain>
    </source>
</reference>
<dbReference type="InterPro" id="IPR001173">
    <property type="entry name" value="Glyco_trans_2-like"/>
</dbReference>
<dbReference type="SUPFAM" id="SSF53448">
    <property type="entry name" value="Nucleotide-diphospho-sugar transferases"/>
    <property type="match status" value="1"/>
</dbReference>
<keyword evidence="4" id="KW-1185">Reference proteome</keyword>
<dbReference type="EMBL" id="AGQV01000002">
    <property type="protein sequence ID" value="EHH68268.1"/>
    <property type="molecule type" value="Genomic_DNA"/>
</dbReference>
<evidence type="ECO:0000259" key="2">
    <source>
        <dbReference type="Pfam" id="PF00535"/>
    </source>
</evidence>
<dbReference type="Pfam" id="PF00535">
    <property type="entry name" value="Glycos_transf_2"/>
    <property type="match status" value="1"/>
</dbReference>
<dbReference type="InterPro" id="IPR050834">
    <property type="entry name" value="Glycosyltransf_2"/>
</dbReference>
<evidence type="ECO:0000256" key="1">
    <source>
        <dbReference type="SAM" id="MobiDB-lite"/>
    </source>
</evidence>
<protein>
    <submittedName>
        <fullName evidence="3">Putative glycosyl transferase</fullName>
    </submittedName>
</protein>
<dbReference type="Proteomes" id="UP000004949">
    <property type="component" value="Unassembled WGS sequence"/>
</dbReference>
<name>G6XIU2_9PROT</name>
<dbReference type="PANTHER" id="PTHR43685:SF2">
    <property type="entry name" value="GLYCOSYLTRANSFERASE 2-LIKE DOMAIN-CONTAINING PROTEIN"/>
    <property type="match status" value="1"/>
</dbReference>
<proteinExistence type="predicted"/>
<dbReference type="eggNOG" id="COG1215">
    <property type="taxonomic scope" value="Bacteria"/>
</dbReference>
<feature type="region of interest" description="Disordered" evidence="1">
    <location>
        <begin position="1026"/>
        <end position="1068"/>
    </location>
</feature>
<dbReference type="PATRIC" id="fig|1088869.3.peg.1038"/>
<dbReference type="STRING" id="1088869.GMO_10380"/>
<dbReference type="GO" id="GO:0016740">
    <property type="term" value="F:transferase activity"/>
    <property type="evidence" value="ECO:0007669"/>
    <property type="project" value="UniProtKB-KW"/>
</dbReference>
<accession>G6XIU2</accession>
<dbReference type="GO" id="GO:0044010">
    <property type="term" value="P:single-species biofilm formation"/>
    <property type="evidence" value="ECO:0007669"/>
    <property type="project" value="TreeGrafter"/>
</dbReference>
<evidence type="ECO:0000313" key="4">
    <source>
        <dbReference type="Proteomes" id="UP000004949"/>
    </source>
</evidence>
<dbReference type="eggNOG" id="COG0438">
    <property type="taxonomic scope" value="Bacteria"/>
</dbReference>
<dbReference type="Gene3D" id="3.40.50.2000">
    <property type="entry name" value="Glycogen Phosphorylase B"/>
    <property type="match status" value="1"/>
</dbReference>
<keyword evidence="3" id="KW-0808">Transferase</keyword>
<dbReference type="AlphaFoldDB" id="G6XIU2"/>
<dbReference type="RefSeq" id="WP_008851187.1">
    <property type="nucleotide sequence ID" value="NZ_AGQV01000002.1"/>
</dbReference>